<dbReference type="eggNOG" id="arCOG00463">
    <property type="taxonomic scope" value="Archaea"/>
</dbReference>
<feature type="compositionally biased region" description="Low complexity" evidence="1">
    <location>
        <begin position="202"/>
        <end position="228"/>
    </location>
</feature>
<sequence>MGSTDESKSGSSGGTYVLVIDVPQSTTIEVGALGDREFAVGAYAYVGSAFGPGGFARVDRRRSVLRRALARGARENATANSPAASATPATGTSITCSVTRKRNSRPPSRSPTPIGSANWPRRSRVSRSRASAPPTATVRRTCSPRRRSTPCSRRRSMRAVFGTARSESLAANRHVSVKNETRAKTKTQFSRPRDDCPISRQSSLAAKLADSASTAASGTPGSSSRTSSEPCSVIAS</sequence>
<dbReference type="AlphaFoldDB" id="F8DCE9"/>
<dbReference type="KEGG" id="hxa:Halxa_3803"/>
<proteinExistence type="predicted"/>
<feature type="compositionally biased region" description="Low complexity" evidence="1">
    <location>
        <begin position="128"/>
        <end position="141"/>
    </location>
</feature>
<evidence type="ECO:0000256" key="1">
    <source>
        <dbReference type="SAM" id="MobiDB-lite"/>
    </source>
</evidence>
<reference evidence="2 3" key="1">
    <citation type="journal article" date="2012" name="Stand. Genomic Sci.">
        <title>Complete genome sequence of Halopiger xanaduensis type strain (SH-6(T)).</title>
        <authorList>
            <person name="Anderson I."/>
            <person name="Tindall B.J."/>
            <person name="Rohde M."/>
            <person name="Lucas S."/>
            <person name="Han J."/>
            <person name="Lapidus A."/>
            <person name="Cheng J.F."/>
            <person name="Goodwin L."/>
            <person name="Pitluck S."/>
            <person name="Peters L."/>
            <person name="Pati A."/>
            <person name="Mikhailova N."/>
            <person name="Pagani I."/>
            <person name="Teshima H."/>
            <person name="Han C."/>
            <person name="Tapia R."/>
            <person name="Land M."/>
            <person name="Woyke T."/>
            <person name="Klenk H.P."/>
            <person name="Kyrpides N."/>
            <person name="Ivanova N."/>
        </authorList>
    </citation>
    <scope>NUCLEOTIDE SEQUENCE [LARGE SCALE GENOMIC DNA]</scope>
    <source>
        <strain evidence="3">DSM 18323 / JCM 14033 / SH-6</strain>
    </source>
</reference>
<feature type="compositionally biased region" description="Low complexity" evidence="1">
    <location>
        <begin position="105"/>
        <end position="116"/>
    </location>
</feature>
<feature type="compositionally biased region" description="Basic residues" evidence="1">
    <location>
        <begin position="142"/>
        <end position="156"/>
    </location>
</feature>
<dbReference type="CDD" id="cd10441">
    <property type="entry name" value="GIY-YIG_COG1833"/>
    <property type="match status" value="1"/>
</dbReference>
<keyword evidence="3" id="KW-1185">Reference proteome</keyword>
<organism evidence="2 3">
    <name type="scientific">Halopiger xanaduensis (strain DSM 18323 / JCM 14033 / SH-6)</name>
    <dbReference type="NCBI Taxonomy" id="797210"/>
    <lineage>
        <taxon>Archaea</taxon>
        <taxon>Methanobacteriati</taxon>
        <taxon>Methanobacteriota</taxon>
        <taxon>Stenosarchaea group</taxon>
        <taxon>Halobacteria</taxon>
        <taxon>Halobacteriales</taxon>
        <taxon>Natrialbaceae</taxon>
        <taxon>Halopiger</taxon>
    </lineage>
</organism>
<dbReference type="Proteomes" id="UP000006794">
    <property type="component" value="Chromosome"/>
</dbReference>
<dbReference type="EMBL" id="CP002839">
    <property type="protein sequence ID" value="AEH38409.1"/>
    <property type="molecule type" value="Genomic_DNA"/>
</dbReference>
<accession>F8DCE9</accession>
<dbReference type="InterPro" id="IPR002837">
    <property type="entry name" value="DUF123"/>
</dbReference>
<evidence type="ECO:0000313" key="3">
    <source>
        <dbReference type="Proteomes" id="UP000006794"/>
    </source>
</evidence>
<evidence type="ECO:0000313" key="2">
    <source>
        <dbReference type="EMBL" id="AEH38409.1"/>
    </source>
</evidence>
<protein>
    <submittedName>
        <fullName evidence="2">Uncharacterized protein</fullName>
    </submittedName>
</protein>
<feature type="compositionally biased region" description="Low complexity" evidence="1">
    <location>
        <begin position="71"/>
        <end position="89"/>
    </location>
</feature>
<name>F8DCE9_HALXS</name>
<dbReference type="HOGENOM" id="CLU_1173366_0_0_2"/>
<gene>
    <name evidence="2" type="ordered locus">Halxa_3803</name>
</gene>
<feature type="region of interest" description="Disordered" evidence="1">
    <location>
        <begin position="175"/>
        <end position="236"/>
    </location>
</feature>
<dbReference type="STRING" id="797210.Halxa_3803"/>
<feature type="region of interest" description="Disordered" evidence="1">
    <location>
        <begin position="71"/>
        <end position="156"/>
    </location>
</feature>